<name>A0ABY9PXL1_9FIRM</name>
<reference evidence="2 3" key="1">
    <citation type="submission" date="2022-07" db="EMBL/GenBank/DDBJ databases">
        <title>Genome sequence of Terrisporobacter mayombei DSM6539.</title>
        <authorList>
            <person name="Boeer T."/>
            <person name="Bengelsdorf F.R."/>
            <person name="Daniel R."/>
            <person name="Poehlein A."/>
        </authorList>
    </citation>
    <scope>NUCLEOTIDE SEQUENCE [LARGE SCALE GENOMIC DNA]</scope>
    <source>
        <strain evidence="2 3">DSM 6539</strain>
    </source>
</reference>
<dbReference type="PANTHER" id="PTHR34985">
    <property type="entry name" value="SLR0554 PROTEIN"/>
    <property type="match status" value="1"/>
</dbReference>
<accession>A0ABY9PXL1</accession>
<sequence>MKIDISIGRSRKDKIWKFQEMNLEEFIKLISSTTRTSETMEEYRNLPKENQDEIKDVGGFVLGKLKDNRRKKDCVISRSALTLDMDYATVGIIDEIEMFFPFISYFYSTHKHTKEKPRLRLIIPLSRNISPEEYCAVSRMISKEIGIDLFDDTTYEPSRLMYWPSTCIDGEFIFKEIKGDLLNPDDVLNKYKDWTDSRQWPVSSRQNIIIKHDVKKQADPLEKGGLVGAFCRAYSIEDVVENFLSNIYEKSEMEGRYDYIPATSCAGVVVYDDKFAYSHHATDPACDKLVNAFDMVRIHKFGYLDENVEDNIECVNLPSYKAMEEFTVSDEKVRLQLSKERTELASLEFDVVEDEEENKNWQELLELDKHGQVKSTLSNIATIIQYDPNLKNIVYNELKSSIDIIGKLPWKESKSGWFDGDLACAKLYFEKIYGIWSPAKFKDALLAVIFSKRNYHPIKEYFRKLTWDGIERIDTLLIDYLGADDNEYVREVTRKTLCAAVARIYKPGIKFDSILVLCGPQGIGKSTLFSILGKEWYSDSLSITDMKDKTAAEKLQGYWILELGELAGMKKIDLETIKSFITRTDDKFRQAYGTNVENHPRINIIVGTTNAESGFLRDITGNRRFWPVHVSGEGKYKSWELKEVDKIWAEAIVKYKEGEKLFLKGKAAIEASIAQQDAMEGDDREGVVIDYLEKLLSSNWDRMDLYQRRSFLSSDEISSDSEGTIKREKVCTMEIWCECFYKERQNLRRIDSYEIEGIINRVGGWEKLSTNKSGKTRYPLYGPQKTFVRKSF</sequence>
<feature type="domain" description="Virulence-associated protein E-like" evidence="1">
    <location>
        <begin position="464"/>
        <end position="679"/>
    </location>
</feature>
<keyword evidence="3" id="KW-1185">Reference proteome</keyword>
<dbReference type="SUPFAM" id="SSF52540">
    <property type="entry name" value="P-loop containing nucleoside triphosphate hydrolases"/>
    <property type="match status" value="1"/>
</dbReference>
<evidence type="ECO:0000259" key="1">
    <source>
        <dbReference type="Pfam" id="PF05272"/>
    </source>
</evidence>
<dbReference type="InterPro" id="IPR027417">
    <property type="entry name" value="P-loop_NTPase"/>
</dbReference>
<evidence type="ECO:0000313" key="2">
    <source>
        <dbReference type="EMBL" id="WMT80086.1"/>
    </source>
</evidence>
<proteinExistence type="predicted"/>
<dbReference type="EMBL" id="CP101637">
    <property type="protein sequence ID" value="WMT80086.1"/>
    <property type="molecule type" value="Genomic_DNA"/>
</dbReference>
<dbReference type="Proteomes" id="UP001235030">
    <property type="component" value="Chromosome"/>
</dbReference>
<dbReference type="Pfam" id="PF05272">
    <property type="entry name" value="VapE-like_dom"/>
    <property type="match status" value="1"/>
</dbReference>
<dbReference type="PANTHER" id="PTHR34985:SF1">
    <property type="entry name" value="SLR0554 PROTEIN"/>
    <property type="match status" value="1"/>
</dbReference>
<dbReference type="InterPro" id="IPR007936">
    <property type="entry name" value="VapE-like_dom"/>
</dbReference>
<gene>
    <name evidence="2" type="ORF">TEMA_03980</name>
</gene>
<evidence type="ECO:0000313" key="3">
    <source>
        <dbReference type="Proteomes" id="UP001235030"/>
    </source>
</evidence>
<protein>
    <recommendedName>
        <fullName evidence="1">Virulence-associated protein E-like domain-containing protein</fullName>
    </recommendedName>
</protein>
<dbReference type="RefSeq" id="WP_228104351.1">
    <property type="nucleotide sequence ID" value="NZ_CP101637.1"/>
</dbReference>
<organism evidence="2 3">
    <name type="scientific">Terrisporobacter mayombei</name>
    <dbReference type="NCBI Taxonomy" id="1541"/>
    <lineage>
        <taxon>Bacteria</taxon>
        <taxon>Bacillati</taxon>
        <taxon>Bacillota</taxon>
        <taxon>Clostridia</taxon>
        <taxon>Peptostreptococcales</taxon>
        <taxon>Peptostreptococcaceae</taxon>
        <taxon>Terrisporobacter</taxon>
    </lineage>
</organism>